<protein>
    <submittedName>
        <fullName evidence="2">Uncharacterized protein</fullName>
    </submittedName>
</protein>
<name>A0ABN7NZG2_TIMPD</name>
<dbReference type="Proteomes" id="UP001153148">
    <property type="component" value="Unassembled WGS sequence"/>
</dbReference>
<evidence type="ECO:0000256" key="1">
    <source>
        <dbReference type="SAM" id="MobiDB-lite"/>
    </source>
</evidence>
<feature type="region of interest" description="Disordered" evidence="1">
    <location>
        <begin position="117"/>
        <end position="206"/>
    </location>
</feature>
<dbReference type="EMBL" id="CAJPIN010014598">
    <property type="protein sequence ID" value="CAG2061108.1"/>
    <property type="molecule type" value="Genomic_DNA"/>
</dbReference>
<evidence type="ECO:0000313" key="3">
    <source>
        <dbReference type="Proteomes" id="UP001153148"/>
    </source>
</evidence>
<sequence>MQTFSEIPGNSQLPLRPPGLGTMYPLHPTLLGPEEAHLHAVFPSLFCNSVTARTIVKKKLLKFVEALKEADLCQINRLISSDATVHSSDRFRIYSTFNCNMTRSTVVMFPSEVVRVQPKRGRERGSEPAFAWRESGKPLRKNRPQFTRPRFEPRSPRPRRSSSTRLAREPTTPPRREGVEKSVEKTLSTLNRDSNPDPPVISSPINHEGNVLNRVAIEADNSINKLDNQSSPKLLFNLFFTIFKRLIVLSDEQLVTGNDKRIRYIKSVLHSRFNSAPGSREVVVVKGKRKDQDMPKMCSMHSYLNDYSKFSAVTMGDKATKFLVNNYKIVYPHLHGGRMSNHFGKATLDTPDRDSNPDLTVIGSLVQHVSDALDHVAI</sequence>
<keyword evidence="3" id="KW-1185">Reference proteome</keyword>
<gene>
    <name evidence="2" type="ORF">TPAB3V08_LOCUS8063</name>
</gene>
<organism evidence="2 3">
    <name type="scientific">Timema podura</name>
    <name type="common">Walking stick</name>
    <dbReference type="NCBI Taxonomy" id="61482"/>
    <lineage>
        <taxon>Eukaryota</taxon>
        <taxon>Metazoa</taxon>
        <taxon>Ecdysozoa</taxon>
        <taxon>Arthropoda</taxon>
        <taxon>Hexapoda</taxon>
        <taxon>Insecta</taxon>
        <taxon>Pterygota</taxon>
        <taxon>Neoptera</taxon>
        <taxon>Polyneoptera</taxon>
        <taxon>Phasmatodea</taxon>
        <taxon>Timematodea</taxon>
        <taxon>Timematoidea</taxon>
        <taxon>Timematidae</taxon>
        <taxon>Timema</taxon>
    </lineage>
</organism>
<comment type="caution">
    <text evidence="2">The sequence shown here is derived from an EMBL/GenBank/DDBJ whole genome shotgun (WGS) entry which is preliminary data.</text>
</comment>
<reference evidence="2" key="1">
    <citation type="submission" date="2021-03" db="EMBL/GenBank/DDBJ databases">
        <authorList>
            <person name="Tran Van P."/>
        </authorList>
    </citation>
    <scope>NUCLEOTIDE SEQUENCE</scope>
</reference>
<accession>A0ABN7NZG2</accession>
<proteinExistence type="predicted"/>
<evidence type="ECO:0000313" key="2">
    <source>
        <dbReference type="EMBL" id="CAG2061108.1"/>
    </source>
</evidence>
<feature type="compositionally biased region" description="Basic and acidic residues" evidence="1">
    <location>
        <begin position="174"/>
        <end position="184"/>
    </location>
</feature>